<keyword evidence="5" id="KW-0949">S-adenosyl-L-methionine</keyword>
<evidence type="ECO:0000256" key="1">
    <source>
        <dbReference type="ARBA" id="ARBA00004123"/>
    </source>
</evidence>
<dbReference type="Pfam" id="PF25996">
    <property type="entry name" value="HTH_CLF_N"/>
    <property type="match status" value="1"/>
</dbReference>
<gene>
    <name evidence="12" type="primary">LOC110776989</name>
</gene>
<feature type="region of interest" description="Disordered" evidence="8">
    <location>
        <begin position="853"/>
        <end position="879"/>
    </location>
</feature>
<feature type="compositionally biased region" description="Basic and acidic residues" evidence="8">
    <location>
        <begin position="10"/>
        <end position="22"/>
    </location>
</feature>
<feature type="region of interest" description="Disordered" evidence="8">
    <location>
        <begin position="570"/>
        <end position="620"/>
    </location>
</feature>
<dbReference type="InterPro" id="IPR026489">
    <property type="entry name" value="CXC_dom"/>
</dbReference>
<dbReference type="InterPro" id="IPR033467">
    <property type="entry name" value="Tesmin/TSO1-like_CXC"/>
</dbReference>
<dbReference type="GeneID" id="110776989"/>
<dbReference type="PANTHER" id="PTHR45747:SF14">
    <property type="entry name" value="HISTONE-LYSINE N-METHYLTRANSFERASE EZA1"/>
    <property type="match status" value="1"/>
</dbReference>
<feature type="domain" description="SET" evidence="9">
    <location>
        <begin position="730"/>
        <end position="845"/>
    </location>
</feature>
<evidence type="ECO:0000259" key="10">
    <source>
        <dbReference type="PROSITE" id="PS51633"/>
    </source>
</evidence>
<evidence type="ECO:0000313" key="12">
    <source>
        <dbReference type="RefSeq" id="XP_056685926.1"/>
    </source>
</evidence>
<dbReference type="PROSITE" id="PS51576">
    <property type="entry name" value="SAM_MT43_EZ"/>
    <property type="match status" value="1"/>
</dbReference>
<feature type="region of interest" description="Disordered" evidence="8">
    <location>
        <begin position="1"/>
        <end position="22"/>
    </location>
</feature>
<keyword evidence="6" id="KW-0539">Nucleus</keyword>
<dbReference type="InterPro" id="IPR045318">
    <property type="entry name" value="EZH1/2-like"/>
</dbReference>
<dbReference type="InterPro" id="IPR046341">
    <property type="entry name" value="SET_dom_sf"/>
</dbReference>
<evidence type="ECO:0000256" key="6">
    <source>
        <dbReference type="ARBA" id="ARBA00023242"/>
    </source>
</evidence>
<evidence type="ECO:0000256" key="5">
    <source>
        <dbReference type="ARBA" id="ARBA00022691"/>
    </source>
</evidence>
<feature type="compositionally biased region" description="Basic residues" evidence="8">
    <location>
        <begin position="591"/>
        <end position="607"/>
    </location>
</feature>
<keyword evidence="11" id="KW-1185">Reference proteome</keyword>
<feature type="domain" description="CXC" evidence="10">
    <location>
        <begin position="613"/>
        <end position="716"/>
    </location>
</feature>
<dbReference type="SUPFAM" id="SSF82199">
    <property type="entry name" value="SET domain"/>
    <property type="match status" value="1"/>
</dbReference>
<sequence>MVSRTSDSLSKPKDSLKDMMKRGSGDLISKINQLKKEIGADRAVQIKEKIDKNQKKLESHIHGSLSATFEVNPSTVKNISCEVPRLGVESALSIFNGFHSDLAEKDFANVHEVISAKSIKLPKIERIPTYTTWVFLDRNQRMPEDQSVVGRRRIYYDQSGNEALIYSDSEDEDPEVEEEKRAFSDGEDRILWMAFQEHGVDGDVADVVSHFIGGTPVEIQERYNKLKLKFEVSQEQRSSGGKLFLEKSLSASLDSFDNLFCRRCLTILFFFPFFWHFCNRFLTVVCMDALKILFTLVKNSYMCLDLKTGSLAVTSATSCLDSVVKIRQTCQVRRTTEELVECSDTSSLHHKDHVILKGENKRSSVFNFEVNGVGADVGVGCSSKSVSGEGSTAGVLSASTVVPVVHTNVAKRKITDDIDRELVESDNYENEISSGKIRKLSVGAFQYAGHQMTCKSPVEGRDSSILSDFNLQKTSSSHTNDIVGGEVHDNNGRVELKQPIIFERQRRILSSSCEWKPLEKDLYVKGLEIFGRNSCLIARNLLSGLKTCSEVSNYMRNNGALMSHNMDTVHSSEDNARADSNNVESEALMRSRSRLSRKRGKARRLKYSTKSSGHPSSWKRVGDADQTLKQYTPCSCQFMCGKDCSCLKKGTCCEKYCGCSKNCKNKFRGCHCAKSQCRSRQCPCFAANRECDPDVCRNCWVSCGGGSLGEPSKRGDGQCGNMKLLLRQQQRILLGRSDVAGWGAFIKNAVNKHDYLGEYTGELVSHREADKRGKIYDLVNSSYLFDLNDQYVLDACRQGDKLKFANHSSKPNCYCKIMLVAGDHRIGIFSKERIEANEELFYDYRYGPNEAPAWARKPEASKKDDFLPSQSRARKHQSR</sequence>
<dbReference type="SMART" id="SM00717">
    <property type="entry name" value="SANT"/>
    <property type="match status" value="2"/>
</dbReference>
<dbReference type="SMART" id="SM01114">
    <property type="entry name" value="CXC"/>
    <property type="match status" value="1"/>
</dbReference>
<keyword evidence="4" id="KW-0808">Transferase</keyword>
<name>A0ABM3QRE0_SPIOL</name>
<dbReference type="Pfam" id="PF18264">
    <property type="entry name" value="preSET_CXC"/>
    <property type="match status" value="1"/>
</dbReference>
<dbReference type="PROSITE" id="PS51633">
    <property type="entry name" value="CXC"/>
    <property type="match status" value="1"/>
</dbReference>
<evidence type="ECO:0000259" key="9">
    <source>
        <dbReference type="PROSITE" id="PS50280"/>
    </source>
</evidence>
<dbReference type="Pfam" id="PF00856">
    <property type="entry name" value="SET"/>
    <property type="match status" value="1"/>
</dbReference>
<dbReference type="EC" id="2.1.1.356" evidence="2"/>
<comment type="catalytic activity">
    <reaction evidence="7">
        <text>L-lysyl(27)-[histone H3] + 3 S-adenosyl-L-methionine = N(6),N(6),N(6)-trimethyl-L-lysyl(27)-[histone H3] + 3 S-adenosyl-L-homocysteine + 3 H(+)</text>
        <dbReference type="Rhea" id="RHEA:60292"/>
        <dbReference type="Rhea" id="RHEA-COMP:15535"/>
        <dbReference type="Rhea" id="RHEA-COMP:15548"/>
        <dbReference type="ChEBI" id="CHEBI:15378"/>
        <dbReference type="ChEBI" id="CHEBI:29969"/>
        <dbReference type="ChEBI" id="CHEBI:57856"/>
        <dbReference type="ChEBI" id="CHEBI:59789"/>
        <dbReference type="ChEBI" id="CHEBI:61961"/>
        <dbReference type="EC" id="2.1.1.356"/>
    </reaction>
</comment>
<evidence type="ECO:0000313" key="11">
    <source>
        <dbReference type="Proteomes" id="UP000813463"/>
    </source>
</evidence>
<evidence type="ECO:0000256" key="7">
    <source>
        <dbReference type="ARBA" id="ARBA00048568"/>
    </source>
</evidence>
<dbReference type="InterPro" id="IPR001214">
    <property type="entry name" value="SET_dom"/>
</dbReference>
<evidence type="ECO:0000256" key="8">
    <source>
        <dbReference type="SAM" id="MobiDB-lite"/>
    </source>
</evidence>
<feature type="compositionally biased region" description="Basic and acidic residues" evidence="8">
    <location>
        <begin position="856"/>
        <end position="866"/>
    </location>
</feature>
<dbReference type="RefSeq" id="XP_056685926.1">
    <property type="nucleotide sequence ID" value="XM_056829948.1"/>
</dbReference>
<reference evidence="11" key="1">
    <citation type="journal article" date="2021" name="Nat. Commun.">
        <title>Genomic analyses provide insights into spinach domestication and the genetic basis of agronomic traits.</title>
        <authorList>
            <person name="Cai X."/>
            <person name="Sun X."/>
            <person name="Xu C."/>
            <person name="Sun H."/>
            <person name="Wang X."/>
            <person name="Ge C."/>
            <person name="Zhang Z."/>
            <person name="Wang Q."/>
            <person name="Fei Z."/>
            <person name="Jiao C."/>
            <person name="Wang Q."/>
        </authorList>
    </citation>
    <scope>NUCLEOTIDE SEQUENCE [LARGE SCALE GENOMIC DNA]</scope>
    <source>
        <strain evidence="11">cv. Varoflay</strain>
    </source>
</reference>
<accession>A0ABM3QRE0</accession>
<dbReference type="Gene3D" id="2.170.270.10">
    <property type="entry name" value="SET domain"/>
    <property type="match status" value="1"/>
</dbReference>
<dbReference type="InterPro" id="IPR025778">
    <property type="entry name" value="Hist-Lys_N-MeTrfase_plant"/>
</dbReference>
<dbReference type="PROSITE" id="PS50280">
    <property type="entry name" value="SET"/>
    <property type="match status" value="1"/>
</dbReference>
<evidence type="ECO:0000256" key="4">
    <source>
        <dbReference type="ARBA" id="ARBA00022679"/>
    </source>
</evidence>
<dbReference type="Proteomes" id="UP000813463">
    <property type="component" value="Chromosome 5"/>
</dbReference>
<dbReference type="InterPro" id="IPR058609">
    <property type="entry name" value="HTH_CLF-like"/>
</dbReference>
<dbReference type="CDD" id="cd10519">
    <property type="entry name" value="SET_EZH"/>
    <property type="match status" value="1"/>
</dbReference>
<protein>
    <recommendedName>
        <fullName evidence="2">[histone H3]-lysine(27) N-trimethyltransferase</fullName>
        <ecNumber evidence="2">2.1.1.356</ecNumber>
    </recommendedName>
</protein>
<proteinExistence type="predicted"/>
<evidence type="ECO:0000256" key="2">
    <source>
        <dbReference type="ARBA" id="ARBA00012186"/>
    </source>
</evidence>
<evidence type="ECO:0000256" key="3">
    <source>
        <dbReference type="ARBA" id="ARBA00022603"/>
    </source>
</evidence>
<reference evidence="12" key="2">
    <citation type="submission" date="2025-08" db="UniProtKB">
        <authorList>
            <consortium name="RefSeq"/>
        </authorList>
    </citation>
    <scope>IDENTIFICATION</scope>
    <source>
        <tissue evidence="12">Leaf</tissue>
    </source>
</reference>
<comment type="subcellular location">
    <subcellularLocation>
        <location evidence="1">Nucleus</location>
    </subcellularLocation>
</comment>
<dbReference type="InterPro" id="IPR041355">
    <property type="entry name" value="Pre-SET_CXC"/>
</dbReference>
<dbReference type="InterPro" id="IPR001005">
    <property type="entry name" value="SANT/Myb"/>
</dbReference>
<dbReference type="PANTHER" id="PTHR45747">
    <property type="entry name" value="HISTONE-LYSINE N-METHYLTRANSFERASE E(Z)"/>
    <property type="match status" value="1"/>
</dbReference>
<organism evidence="11 12">
    <name type="scientific">Spinacia oleracea</name>
    <name type="common">Spinach</name>
    <dbReference type="NCBI Taxonomy" id="3562"/>
    <lineage>
        <taxon>Eukaryota</taxon>
        <taxon>Viridiplantae</taxon>
        <taxon>Streptophyta</taxon>
        <taxon>Embryophyta</taxon>
        <taxon>Tracheophyta</taxon>
        <taxon>Spermatophyta</taxon>
        <taxon>Magnoliopsida</taxon>
        <taxon>eudicotyledons</taxon>
        <taxon>Gunneridae</taxon>
        <taxon>Pentapetalae</taxon>
        <taxon>Caryophyllales</taxon>
        <taxon>Chenopodiaceae</taxon>
        <taxon>Chenopodioideae</taxon>
        <taxon>Anserineae</taxon>
        <taxon>Spinacia</taxon>
    </lineage>
</organism>
<dbReference type="SMART" id="SM00317">
    <property type="entry name" value="SET"/>
    <property type="match status" value="1"/>
</dbReference>
<keyword evidence="3" id="KW-0489">Methyltransferase</keyword>